<dbReference type="EMBL" id="WEGI01000010">
    <property type="protein sequence ID" value="MQY28924.1"/>
    <property type="molecule type" value="Genomic_DNA"/>
</dbReference>
<reference evidence="3 4" key="1">
    <citation type="submission" date="2019-10" db="EMBL/GenBank/DDBJ databases">
        <title>Nocardia macrotermitis sp. nov. and Nocardia aurantia sp. nov., isolated from the gut of fungus growing-termite Macrotermes natalensis.</title>
        <authorList>
            <person name="Benndorf R."/>
            <person name="Schwitalla J."/>
            <person name="Martin K."/>
            <person name="De Beer W."/>
            <person name="Kaster A.-K."/>
            <person name="Vollmers J."/>
            <person name="Poulsen M."/>
            <person name="Beemelmanns C."/>
        </authorList>
    </citation>
    <scope>NUCLEOTIDE SEQUENCE [LARGE SCALE GENOMIC DNA]</scope>
    <source>
        <strain evidence="3 4">RB56</strain>
    </source>
</reference>
<feature type="compositionally biased region" description="Basic and acidic residues" evidence="1">
    <location>
        <begin position="112"/>
        <end position="128"/>
    </location>
</feature>
<organism evidence="3 4">
    <name type="scientific">Nocardia aurantia</name>
    <dbReference type="NCBI Taxonomy" id="2585199"/>
    <lineage>
        <taxon>Bacteria</taxon>
        <taxon>Bacillati</taxon>
        <taxon>Actinomycetota</taxon>
        <taxon>Actinomycetes</taxon>
        <taxon>Mycobacteriales</taxon>
        <taxon>Nocardiaceae</taxon>
        <taxon>Nocardia</taxon>
    </lineage>
</organism>
<sequence length="128" mass="13576">MAGLLRTSLATGVGVGAISTVIPVSIWPGEAKLTAPLFCSPPYREPIVVSDTTHDSEGTSTNYTLYCVSDRGAVTDAGFLCPFLVLLAAHVLAVTAVAAVAGLRSRHRDRRRPGDRVDDPPPDGHFEY</sequence>
<gene>
    <name evidence="3" type="ORF">NRB56_45130</name>
</gene>
<dbReference type="AlphaFoldDB" id="A0A7K0DVS1"/>
<feature type="transmembrane region" description="Helical" evidence="2">
    <location>
        <begin position="7"/>
        <end position="27"/>
    </location>
</feature>
<evidence type="ECO:0000313" key="3">
    <source>
        <dbReference type="EMBL" id="MQY28924.1"/>
    </source>
</evidence>
<dbReference type="OrthoDB" id="4485260at2"/>
<feature type="region of interest" description="Disordered" evidence="1">
    <location>
        <begin position="108"/>
        <end position="128"/>
    </location>
</feature>
<name>A0A7K0DVS1_9NOCA</name>
<keyword evidence="4" id="KW-1185">Reference proteome</keyword>
<proteinExistence type="predicted"/>
<protein>
    <submittedName>
        <fullName evidence="3">Uncharacterized protein</fullName>
    </submittedName>
</protein>
<keyword evidence="2" id="KW-0472">Membrane</keyword>
<keyword evidence="2" id="KW-1133">Transmembrane helix</keyword>
<evidence type="ECO:0000256" key="2">
    <source>
        <dbReference type="SAM" id="Phobius"/>
    </source>
</evidence>
<feature type="transmembrane region" description="Helical" evidence="2">
    <location>
        <begin position="83"/>
        <end position="103"/>
    </location>
</feature>
<evidence type="ECO:0000256" key="1">
    <source>
        <dbReference type="SAM" id="MobiDB-lite"/>
    </source>
</evidence>
<keyword evidence="2" id="KW-0812">Transmembrane</keyword>
<dbReference type="Proteomes" id="UP000431401">
    <property type="component" value="Unassembled WGS sequence"/>
</dbReference>
<comment type="caution">
    <text evidence="3">The sequence shown here is derived from an EMBL/GenBank/DDBJ whole genome shotgun (WGS) entry which is preliminary data.</text>
</comment>
<dbReference type="RefSeq" id="WP_153345381.1">
    <property type="nucleotide sequence ID" value="NZ_WEGI01000010.1"/>
</dbReference>
<evidence type="ECO:0000313" key="4">
    <source>
        <dbReference type="Proteomes" id="UP000431401"/>
    </source>
</evidence>
<accession>A0A7K0DVS1</accession>